<dbReference type="AlphaFoldDB" id="A0A0A9D4Y5"/>
<name>A0A0A9D4Y5_ARUDO</name>
<reference evidence="1" key="2">
    <citation type="journal article" date="2015" name="Data Brief">
        <title>Shoot transcriptome of the giant reed, Arundo donax.</title>
        <authorList>
            <person name="Barrero R.A."/>
            <person name="Guerrero F.D."/>
            <person name="Moolhuijzen P."/>
            <person name="Goolsby J.A."/>
            <person name="Tidwell J."/>
            <person name="Bellgard S.E."/>
            <person name="Bellgard M.I."/>
        </authorList>
    </citation>
    <scope>NUCLEOTIDE SEQUENCE</scope>
    <source>
        <tissue evidence="1">Shoot tissue taken approximately 20 cm above the soil surface</tissue>
    </source>
</reference>
<sequence length="108" mass="12495">MEIEQRTNPYLNNKWETVSTSSYKHTAPDKLVYRNQELQSSKEQRTCPYLQTYMHKKNGLLNLNTTYFAENLTENLGVALPLRCWHAVQVVAPVAAIVPILSLEKHHQ</sequence>
<proteinExistence type="predicted"/>
<reference evidence="1" key="1">
    <citation type="submission" date="2014-09" db="EMBL/GenBank/DDBJ databases">
        <authorList>
            <person name="Magalhaes I.L.F."/>
            <person name="Oliveira U."/>
            <person name="Santos F.R."/>
            <person name="Vidigal T.H.D.A."/>
            <person name="Brescovit A.D."/>
            <person name="Santos A.J."/>
        </authorList>
    </citation>
    <scope>NUCLEOTIDE SEQUENCE</scope>
    <source>
        <tissue evidence="1">Shoot tissue taken approximately 20 cm above the soil surface</tissue>
    </source>
</reference>
<dbReference type="EMBL" id="GBRH01217195">
    <property type="protein sequence ID" value="JAD80700.1"/>
    <property type="molecule type" value="Transcribed_RNA"/>
</dbReference>
<protein>
    <submittedName>
        <fullName evidence="1">Uncharacterized protein</fullName>
    </submittedName>
</protein>
<accession>A0A0A9D4Y5</accession>
<evidence type="ECO:0000313" key="1">
    <source>
        <dbReference type="EMBL" id="JAD80700.1"/>
    </source>
</evidence>
<organism evidence="1">
    <name type="scientific">Arundo donax</name>
    <name type="common">Giant reed</name>
    <name type="synonym">Donax arundinaceus</name>
    <dbReference type="NCBI Taxonomy" id="35708"/>
    <lineage>
        <taxon>Eukaryota</taxon>
        <taxon>Viridiplantae</taxon>
        <taxon>Streptophyta</taxon>
        <taxon>Embryophyta</taxon>
        <taxon>Tracheophyta</taxon>
        <taxon>Spermatophyta</taxon>
        <taxon>Magnoliopsida</taxon>
        <taxon>Liliopsida</taxon>
        <taxon>Poales</taxon>
        <taxon>Poaceae</taxon>
        <taxon>PACMAD clade</taxon>
        <taxon>Arundinoideae</taxon>
        <taxon>Arundineae</taxon>
        <taxon>Arundo</taxon>
    </lineage>
</organism>